<dbReference type="FunFam" id="1.25.40.10:FF:000031">
    <property type="entry name" value="Pentatricopeptide repeat-containing protein mitochondrial"/>
    <property type="match status" value="1"/>
</dbReference>
<dbReference type="Pfam" id="PF01535">
    <property type="entry name" value="PPR"/>
    <property type="match status" value="2"/>
</dbReference>
<organism evidence="4 5">
    <name type="scientific">Actinidia rufa</name>
    <dbReference type="NCBI Taxonomy" id="165716"/>
    <lineage>
        <taxon>Eukaryota</taxon>
        <taxon>Viridiplantae</taxon>
        <taxon>Streptophyta</taxon>
        <taxon>Embryophyta</taxon>
        <taxon>Tracheophyta</taxon>
        <taxon>Spermatophyta</taxon>
        <taxon>Magnoliopsida</taxon>
        <taxon>eudicotyledons</taxon>
        <taxon>Gunneridae</taxon>
        <taxon>Pentapetalae</taxon>
        <taxon>asterids</taxon>
        <taxon>Ericales</taxon>
        <taxon>Actinidiaceae</taxon>
        <taxon>Actinidia</taxon>
    </lineage>
</organism>
<dbReference type="EMBL" id="BJWL01000423">
    <property type="protein sequence ID" value="GFS43563.1"/>
    <property type="molecule type" value="Genomic_DNA"/>
</dbReference>
<name>A0A7J0DVL3_9ERIC</name>
<dbReference type="OrthoDB" id="9990610at2759"/>
<evidence type="ECO:0000256" key="2">
    <source>
        <dbReference type="PROSITE-ProRule" id="PRU00708"/>
    </source>
</evidence>
<dbReference type="Proteomes" id="UP000585474">
    <property type="component" value="Unassembled WGS sequence"/>
</dbReference>
<evidence type="ECO:0000313" key="4">
    <source>
        <dbReference type="EMBL" id="GFS43563.1"/>
    </source>
</evidence>
<keyword evidence="1" id="KW-0677">Repeat</keyword>
<sequence length="423" mass="46429">MLVFNIENDNCVVKGLFKDGVPDLIRIAVDNDALVADFVFFRRGQLQDWEGDPVEKSMATLYGVGVGVTLEDVVRALSDLRWLPLDSPLAARPPVTSAGLHPCSPSSVRPSGIWICYFSENYSGMYRAFLAIIQGDSTQASAMTATLSASPIPSSSSVAPSSDSGNPDPLASRYPYPFSSSTASEGVLVSSWRPGLHSRQALFLLGGFVTIVGALIDVYFKCRDVEIAHNLFNQRSAIYIVICTAMISGYVLNGMSFNALDVFRWLLLQRTRSNAVTLASVLPSGACLAALRLDKELHGYIVKNGLEGTLHYGKEINVFMKRGAFTSFIFFAESALIDVYAKCGNLEFARGVFNMMQGKNKVSWNSIITPYGNQLRLKDSLELLHEMMEEGYQPDHVTFLAILSACGHADQVDEGNYFFRLMT</sequence>
<evidence type="ECO:0000313" key="5">
    <source>
        <dbReference type="Proteomes" id="UP000585474"/>
    </source>
</evidence>
<comment type="caution">
    <text evidence="4">The sequence shown here is derived from an EMBL/GenBank/DDBJ whole genome shotgun (WGS) entry which is preliminary data.</text>
</comment>
<dbReference type="InterPro" id="IPR002885">
    <property type="entry name" value="PPR_rpt"/>
</dbReference>
<keyword evidence="5" id="KW-1185">Reference proteome</keyword>
<feature type="transmembrane region" description="Helical" evidence="3">
    <location>
        <begin position="236"/>
        <end position="255"/>
    </location>
</feature>
<dbReference type="GO" id="GO:0009451">
    <property type="term" value="P:RNA modification"/>
    <property type="evidence" value="ECO:0007669"/>
    <property type="project" value="InterPro"/>
</dbReference>
<dbReference type="InterPro" id="IPR011990">
    <property type="entry name" value="TPR-like_helical_dom_sf"/>
</dbReference>
<accession>A0A7J0DVL3</accession>
<gene>
    <name evidence="4" type="ORF">Acr_00g0085790</name>
</gene>
<dbReference type="PROSITE" id="PS51375">
    <property type="entry name" value="PPR"/>
    <property type="match status" value="1"/>
</dbReference>
<dbReference type="PANTHER" id="PTHR47926">
    <property type="entry name" value="PENTATRICOPEPTIDE REPEAT-CONTAINING PROTEIN"/>
    <property type="match status" value="1"/>
</dbReference>
<dbReference type="AlphaFoldDB" id="A0A7J0DVL3"/>
<keyword evidence="3" id="KW-0472">Membrane</keyword>
<dbReference type="GO" id="GO:0003723">
    <property type="term" value="F:RNA binding"/>
    <property type="evidence" value="ECO:0007669"/>
    <property type="project" value="InterPro"/>
</dbReference>
<evidence type="ECO:0000256" key="3">
    <source>
        <dbReference type="SAM" id="Phobius"/>
    </source>
</evidence>
<dbReference type="NCBIfam" id="TIGR00756">
    <property type="entry name" value="PPR"/>
    <property type="match status" value="1"/>
</dbReference>
<evidence type="ECO:0000256" key="1">
    <source>
        <dbReference type="ARBA" id="ARBA00022737"/>
    </source>
</evidence>
<feature type="repeat" description="PPR" evidence="2">
    <location>
        <begin position="360"/>
        <end position="394"/>
    </location>
</feature>
<dbReference type="PANTHER" id="PTHR47926:SF357">
    <property type="entry name" value="PENTATRICOPEPTIDE REPEAT-CONTAINING PROTEIN"/>
    <property type="match status" value="1"/>
</dbReference>
<keyword evidence="3" id="KW-1133">Transmembrane helix</keyword>
<protein>
    <submittedName>
        <fullName evidence="4">Tetratricopeptide repeat (TPR)-like superfamily protein</fullName>
    </submittedName>
</protein>
<dbReference type="InterPro" id="IPR046960">
    <property type="entry name" value="PPR_At4g14850-like_plant"/>
</dbReference>
<dbReference type="Gene3D" id="1.25.40.10">
    <property type="entry name" value="Tetratricopeptide repeat domain"/>
    <property type="match status" value="2"/>
</dbReference>
<reference evidence="5" key="1">
    <citation type="submission" date="2019-07" db="EMBL/GenBank/DDBJ databases">
        <title>De Novo Assembly of kiwifruit Actinidia rufa.</title>
        <authorList>
            <person name="Sugita-Konishi S."/>
            <person name="Sato K."/>
            <person name="Mori E."/>
            <person name="Abe Y."/>
            <person name="Kisaki G."/>
            <person name="Hamano K."/>
            <person name="Suezawa K."/>
            <person name="Otani M."/>
            <person name="Fukuda T."/>
            <person name="Manabe T."/>
            <person name="Gomi K."/>
            <person name="Tabuchi M."/>
            <person name="Akimitsu K."/>
            <person name="Kataoka I."/>
        </authorList>
    </citation>
    <scope>NUCLEOTIDE SEQUENCE [LARGE SCALE GENOMIC DNA]</scope>
    <source>
        <strain evidence="5">cv. Fuchu</strain>
    </source>
</reference>
<feature type="transmembrane region" description="Helical" evidence="3">
    <location>
        <begin position="201"/>
        <end position="220"/>
    </location>
</feature>
<proteinExistence type="predicted"/>
<keyword evidence="3" id="KW-0812">Transmembrane</keyword>
<dbReference type="Pfam" id="PF13041">
    <property type="entry name" value="PPR_2"/>
    <property type="match status" value="1"/>
</dbReference>